<organism evidence="2">
    <name type="scientific">uncultured prokaryote EC6</name>
    <dbReference type="NCBI Taxonomy" id="672204"/>
    <lineage>
        <taxon>unclassified sequences</taxon>
        <taxon>environmental samples</taxon>
    </lineage>
</organism>
<sequence length="478" mass="52941">MTSARPLFNPFPGLRPFTTADRHLFFGREAQTAELLARLQRFRFLAAVGASGSGKSSLVRAGLLPELYSGTLLPAGTHWRVALMRPGAAPLAHLTAALIEAGLFEPVDEFTPAIVRTALERSRLGLTNAARMSRLTPGENLLVVVDQFEELFRFRRRTADTADPGKAFVDLLLEATRQTDVPIYVVITMRSDFLGDCARYRGLPEAINDCEYLVPRLTREQWKLAIEGPVRVGGGTIAPRLTQRLLKDVADDLDQLPTLQHALMRTWGRWVAAGNASRPLDLEDYEAVGGLAEALSRHADEAYESLPDDAHRRVAERVFRALTDLSTDSRGVRRPTRFRDLVELVAAPEEQVRRVLEAFSGDGRGFLTPSSGIDDDTVIDIAHESLMRIWRRLRVWAEAEAQSSRMFLRVAEAAALYKTKQAGLYRDPELELALQWRATNEPTAAWAEHLGAALDPVVEFLEAGRSARTAEAEAQAAA</sequence>
<dbReference type="AlphaFoldDB" id="D3W8K2"/>
<dbReference type="InterPro" id="IPR027417">
    <property type="entry name" value="P-loop_NTPase"/>
</dbReference>
<dbReference type="SUPFAM" id="SSF52540">
    <property type="entry name" value="P-loop containing nucleoside triphosphate hydrolases"/>
    <property type="match status" value="1"/>
</dbReference>
<feature type="non-terminal residue" evidence="2">
    <location>
        <position position="478"/>
    </location>
</feature>
<evidence type="ECO:0000259" key="1">
    <source>
        <dbReference type="Pfam" id="PF20703"/>
    </source>
</evidence>
<name>D3W8K2_9ZZZZ</name>
<dbReference type="InterPro" id="IPR049052">
    <property type="entry name" value="nSTAND1"/>
</dbReference>
<accession>D3W8K2</accession>
<dbReference type="Pfam" id="PF20703">
    <property type="entry name" value="nSTAND1"/>
    <property type="match status" value="1"/>
</dbReference>
<dbReference type="EMBL" id="GQ869384">
    <property type="protein sequence ID" value="ACX33951.1"/>
    <property type="molecule type" value="Genomic_DNA"/>
</dbReference>
<evidence type="ECO:0000313" key="2">
    <source>
        <dbReference type="EMBL" id="ACX33951.1"/>
    </source>
</evidence>
<protein>
    <submittedName>
        <fullName evidence="2">Putative peptidase C14 caspase catalytic subunit p20</fullName>
    </submittedName>
</protein>
<reference evidence="2" key="1">
    <citation type="journal article" date="2010" name="Appl. Environ. Microbiol.">
        <title>Expanding small-molecule functional metagenomics through parallel screening of broad-host-range cosmid environmental DNA libraries in diverse proteobacteria.</title>
        <authorList>
            <person name="Craig J.W."/>
            <person name="Chang F.Y."/>
            <person name="Kim J.H."/>
            <person name="Obiajulu S.C."/>
            <person name="Brady S.F."/>
        </authorList>
    </citation>
    <scope>NUCLEOTIDE SEQUENCE</scope>
</reference>
<proteinExistence type="predicted"/>
<feature type="domain" description="Novel STAND NTPase 1" evidence="1">
    <location>
        <begin position="10"/>
        <end position="421"/>
    </location>
</feature>